<gene>
    <name evidence="1" type="ORF">EJ06DRAFT_120594</name>
</gene>
<keyword evidence="2" id="KW-1185">Reference proteome</keyword>
<dbReference type="AlphaFoldDB" id="A0A6G1HQB1"/>
<reference evidence="1" key="1">
    <citation type="journal article" date="2020" name="Stud. Mycol.">
        <title>101 Dothideomycetes genomes: a test case for predicting lifestyles and emergence of pathogens.</title>
        <authorList>
            <person name="Haridas S."/>
            <person name="Albert R."/>
            <person name="Binder M."/>
            <person name="Bloem J."/>
            <person name="Labutti K."/>
            <person name="Salamov A."/>
            <person name="Andreopoulos B."/>
            <person name="Baker S."/>
            <person name="Barry K."/>
            <person name="Bills G."/>
            <person name="Bluhm B."/>
            <person name="Cannon C."/>
            <person name="Castanera R."/>
            <person name="Culley D."/>
            <person name="Daum C."/>
            <person name="Ezra D."/>
            <person name="Gonzalez J."/>
            <person name="Henrissat B."/>
            <person name="Kuo A."/>
            <person name="Liang C."/>
            <person name="Lipzen A."/>
            <person name="Lutzoni F."/>
            <person name="Magnuson J."/>
            <person name="Mondo S."/>
            <person name="Nolan M."/>
            <person name="Ohm R."/>
            <person name="Pangilinan J."/>
            <person name="Park H.-J."/>
            <person name="Ramirez L."/>
            <person name="Alfaro M."/>
            <person name="Sun H."/>
            <person name="Tritt A."/>
            <person name="Yoshinaga Y."/>
            <person name="Zwiers L.-H."/>
            <person name="Turgeon B."/>
            <person name="Goodwin S."/>
            <person name="Spatafora J."/>
            <person name="Crous P."/>
            <person name="Grigoriev I."/>
        </authorList>
    </citation>
    <scope>NUCLEOTIDE SEQUENCE</scope>
    <source>
        <strain evidence="1">CBS 262.69</strain>
    </source>
</reference>
<protein>
    <submittedName>
        <fullName evidence="1">Uncharacterized protein</fullName>
    </submittedName>
</protein>
<evidence type="ECO:0000313" key="2">
    <source>
        <dbReference type="Proteomes" id="UP000799640"/>
    </source>
</evidence>
<sequence>MSGSSWETMPTSGFQECDCAIEAATPWYRDTLWPVSSIRCVALLSALRVLLSTTDGMFDIHPVPCWFRAQPVVLSATLGLGVPRSTALIDVIGTVLMAELSSRNSWHPRRRDSGLGSGICSGYSQDEIVRHSGTLADQRASWSWTTTDDGEDMGALGICTWTGR</sequence>
<evidence type="ECO:0000313" key="1">
    <source>
        <dbReference type="EMBL" id="KAF2398037.1"/>
    </source>
</evidence>
<accession>A0A6G1HQB1</accession>
<organism evidence="1 2">
    <name type="scientific">Trichodelitschia bisporula</name>
    <dbReference type="NCBI Taxonomy" id="703511"/>
    <lineage>
        <taxon>Eukaryota</taxon>
        <taxon>Fungi</taxon>
        <taxon>Dikarya</taxon>
        <taxon>Ascomycota</taxon>
        <taxon>Pezizomycotina</taxon>
        <taxon>Dothideomycetes</taxon>
        <taxon>Dothideomycetes incertae sedis</taxon>
        <taxon>Phaeotrichales</taxon>
        <taxon>Phaeotrichaceae</taxon>
        <taxon>Trichodelitschia</taxon>
    </lineage>
</organism>
<proteinExistence type="predicted"/>
<dbReference type="Proteomes" id="UP000799640">
    <property type="component" value="Unassembled WGS sequence"/>
</dbReference>
<name>A0A6G1HQB1_9PEZI</name>
<dbReference type="EMBL" id="ML996701">
    <property type="protein sequence ID" value="KAF2398037.1"/>
    <property type="molecule type" value="Genomic_DNA"/>
</dbReference>